<dbReference type="InterPro" id="IPR005074">
    <property type="entry name" value="Peptidase_C39"/>
</dbReference>
<evidence type="ECO:0000259" key="1">
    <source>
        <dbReference type="Pfam" id="PF03412"/>
    </source>
</evidence>
<dbReference type="AlphaFoldDB" id="A0A7K0KG97"/>
<gene>
    <name evidence="2" type="ORF">FYJ73_09770</name>
</gene>
<proteinExistence type="predicted"/>
<dbReference type="Proteomes" id="UP000438914">
    <property type="component" value="Unassembled WGS sequence"/>
</dbReference>
<feature type="domain" description="Peptidase C39" evidence="1">
    <location>
        <begin position="5"/>
        <end position="53"/>
    </location>
</feature>
<dbReference type="RefSeq" id="WP_154534540.1">
    <property type="nucleotide sequence ID" value="NZ_VUNG01000025.1"/>
</dbReference>
<protein>
    <recommendedName>
        <fullName evidence="1">Peptidase C39 domain-containing protein</fullName>
    </recommendedName>
</protein>
<sequence>MANRFPFYHQLDSMDCGSTCLRIISKYYGLSHSANYFRELCKTSKDGVSLLDIGFERHPA</sequence>
<dbReference type="GO" id="GO:0008233">
    <property type="term" value="F:peptidase activity"/>
    <property type="evidence" value="ECO:0007669"/>
    <property type="project" value="InterPro"/>
</dbReference>
<dbReference type="Pfam" id="PF03412">
    <property type="entry name" value="Peptidase_C39"/>
    <property type="match status" value="1"/>
</dbReference>
<evidence type="ECO:0000313" key="2">
    <source>
        <dbReference type="EMBL" id="MST84951.1"/>
    </source>
</evidence>
<name>A0A7K0KG97_9BACT</name>
<dbReference type="EMBL" id="VUNG01000025">
    <property type="protein sequence ID" value="MST84951.1"/>
    <property type="molecule type" value="Genomic_DNA"/>
</dbReference>
<reference evidence="2 3" key="1">
    <citation type="submission" date="2019-08" db="EMBL/GenBank/DDBJ databases">
        <title>In-depth cultivation of the pig gut microbiome towards novel bacterial diversity and tailored functional studies.</title>
        <authorList>
            <person name="Wylensek D."/>
            <person name="Hitch T.C.A."/>
            <person name="Clavel T."/>
        </authorList>
    </citation>
    <scope>NUCLEOTIDE SEQUENCE [LARGE SCALE GENOMIC DNA]</scope>
    <source>
        <strain evidence="2 3">LKV-178-WT-2A</strain>
    </source>
</reference>
<dbReference type="GO" id="GO:0016020">
    <property type="term" value="C:membrane"/>
    <property type="evidence" value="ECO:0007669"/>
    <property type="project" value="InterPro"/>
</dbReference>
<dbReference type="GO" id="GO:0006508">
    <property type="term" value="P:proteolysis"/>
    <property type="evidence" value="ECO:0007669"/>
    <property type="project" value="InterPro"/>
</dbReference>
<dbReference type="Gene3D" id="3.90.70.10">
    <property type="entry name" value="Cysteine proteinases"/>
    <property type="match status" value="1"/>
</dbReference>
<evidence type="ECO:0000313" key="3">
    <source>
        <dbReference type="Proteomes" id="UP000438914"/>
    </source>
</evidence>
<dbReference type="GO" id="GO:0005524">
    <property type="term" value="F:ATP binding"/>
    <property type="evidence" value="ECO:0007669"/>
    <property type="project" value="InterPro"/>
</dbReference>
<keyword evidence="3" id="KW-1185">Reference proteome</keyword>
<accession>A0A7K0KG97</accession>
<comment type="caution">
    <text evidence="2">The sequence shown here is derived from an EMBL/GenBank/DDBJ whole genome shotgun (WGS) entry which is preliminary data.</text>
</comment>
<organism evidence="2 3">
    <name type="scientific">Hallella mizrahii</name>
    <dbReference type="NCBI Taxonomy" id="2606637"/>
    <lineage>
        <taxon>Bacteria</taxon>
        <taxon>Pseudomonadati</taxon>
        <taxon>Bacteroidota</taxon>
        <taxon>Bacteroidia</taxon>
        <taxon>Bacteroidales</taxon>
        <taxon>Prevotellaceae</taxon>
        <taxon>Hallella</taxon>
    </lineage>
</organism>